<feature type="compositionally biased region" description="Low complexity" evidence="1">
    <location>
        <begin position="43"/>
        <end position="63"/>
    </location>
</feature>
<keyword evidence="3" id="KW-1185">Reference proteome</keyword>
<accession>A0A9Q1EVR3</accession>
<dbReference type="OrthoDB" id="9939148at2759"/>
<name>A0A9Q1EVR3_SYNKA</name>
<dbReference type="Pfam" id="PF15434">
    <property type="entry name" value="FAM104"/>
    <property type="match status" value="1"/>
</dbReference>
<evidence type="ECO:0000313" key="2">
    <source>
        <dbReference type="EMBL" id="KAJ8345889.1"/>
    </source>
</evidence>
<dbReference type="PANTHER" id="PTHR34763:SF1">
    <property type="entry name" value="PROTEIN FAM104A"/>
    <property type="match status" value="1"/>
</dbReference>
<evidence type="ECO:0000313" key="3">
    <source>
        <dbReference type="Proteomes" id="UP001152622"/>
    </source>
</evidence>
<reference evidence="2" key="1">
    <citation type="journal article" date="2023" name="Science">
        <title>Genome structures resolve the early diversification of teleost fishes.</title>
        <authorList>
            <person name="Parey E."/>
            <person name="Louis A."/>
            <person name="Montfort J."/>
            <person name="Bouchez O."/>
            <person name="Roques C."/>
            <person name="Iampietro C."/>
            <person name="Lluch J."/>
            <person name="Castinel A."/>
            <person name="Donnadieu C."/>
            <person name="Desvignes T."/>
            <person name="Floi Bucao C."/>
            <person name="Jouanno E."/>
            <person name="Wen M."/>
            <person name="Mejri S."/>
            <person name="Dirks R."/>
            <person name="Jansen H."/>
            <person name="Henkel C."/>
            <person name="Chen W.J."/>
            <person name="Zahm M."/>
            <person name="Cabau C."/>
            <person name="Klopp C."/>
            <person name="Thompson A.W."/>
            <person name="Robinson-Rechavi M."/>
            <person name="Braasch I."/>
            <person name="Lecointre G."/>
            <person name="Bobe J."/>
            <person name="Postlethwait J.H."/>
            <person name="Berthelot C."/>
            <person name="Roest Crollius H."/>
            <person name="Guiguen Y."/>
        </authorList>
    </citation>
    <scope>NUCLEOTIDE SEQUENCE</scope>
    <source>
        <strain evidence="2">WJC10195</strain>
    </source>
</reference>
<organism evidence="2 3">
    <name type="scientific">Synaphobranchus kaupii</name>
    <name type="common">Kaup's arrowtooth eel</name>
    <dbReference type="NCBI Taxonomy" id="118154"/>
    <lineage>
        <taxon>Eukaryota</taxon>
        <taxon>Metazoa</taxon>
        <taxon>Chordata</taxon>
        <taxon>Craniata</taxon>
        <taxon>Vertebrata</taxon>
        <taxon>Euteleostomi</taxon>
        <taxon>Actinopterygii</taxon>
        <taxon>Neopterygii</taxon>
        <taxon>Teleostei</taxon>
        <taxon>Anguilliformes</taxon>
        <taxon>Synaphobranchidae</taxon>
        <taxon>Synaphobranchus</taxon>
    </lineage>
</organism>
<feature type="compositionally biased region" description="Basic residues" evidence="1">
    <location>
        <begin position="1"/>
        <end position="11"/>
    </location>
</feature>
<proteinExistence type="predicted"/>
<dbReference type="PANTHER" id="PTHR34763">
    <property type="entry name" value="PROTEIN FAM104A"/>
    <property type="match status" value="1"/>
</dbReference>
<protein>
    <recommendedName>
        <fullName evidence="4">Protein FAM104A-like</fullName>
    </recommendedName>
</protein>
<evidence type="ECO:0008006" key="4">
    <source>
        <dbReference type="Google" id="ProtNLM"/>
    </source>
</evidence>
<feature type="compositionally biased region" description="Polar residues" evidence="1">
    <location>
        <begin position="91"/>
        <end position="103"/>
    </location>
</feature>
<dbReference type="AlphaFoldDB" id="A0A9Q1EVR3"/>
<comment type="caution">
    <text evidence="2">The sequence shown here is derived from an EMBL/GenBank/DDBJ whole genome shotgun (WGS) entry which is preliminary data.</text>
</comment>
<gene>
    <name evidence="2" type="ORF">SKAU_G00300820</name>
</gene>
<feature type="region of interest" description="Disordered" evidence="1">
    <location>
        <begin position="1"/>
        <end position="111"/>
    </location>
</feature>
<sequence>MLTENKKRRRSCGHDDGEPVPQAKRSGAGHPLFPELGRDVWDSESSSSDCSAISSPEVAAGSSISGGSGSTSLQCGTDSRGSHCAGGPCSPVSSSHSTESGPMSQGPYHHINRILREAHFHSLHSRTPPTDT</sequence>
<evidence type="ECO:0000256" key="1">
    <source>
        <dbReference type="SAM" id="MobiDB-lite"/>
    </source>
</evidence>
<dbReference type="InterPro" id="IPR029222">
    <property type="entry name" value="VCF1/2-like"/>
</dbReference>
<dbReference type="EMBL" id="JAINUF010000012">
    <property type="protein sequence ID" value="KAJ8345889.1"/>
    <property type="molecule type" value="Genomic_DNA"/>
</dbReference>
<dbReference type="Proteomes" id="UP001152622">
    <property type="component" value="Chromosome 12"/>
</dbReference>